<name>A0A1C5A5Z7_9ACTN</name>
<gene>
    <name evidence="4" type="ORF">GA0070561_6347</name>
    <name evidence="3" type="ORF">GAR05_04583</name>
</gene>
<evidence type="ECO:0000256" key="1">
    <source>
        <dbReference type="SAM" id="MobiDB-lite"/>
    </source>
</evidence>
<dbReference type="RefSeq" id="WP_091407932.1">
    <property type="nucleotide sequence ID" value="NZ_FMCR01000008.1"/>
</dbReference>
<dbReference type="STRING" id="285676.GA0070561_6347"/>
<evidence type="ECO:0000259" key="2">
    <source>
        <dbReference type="Pfam" id="PF11160"/>
    </source>
</evidence>
<organism evidence="4 5">
    <name type="scientific">Micromonospora saelicesensis</name>
    <dbReference type="NCBI Taxonomy" id="285676"/>
    <lineage>
        <taxon>Bacteria</taxon>
        <taxon>Bacillati</taxon>
        <taxon>Actinomycetota</taxon>
        <taxon>Actinomycetes</taxon>
        <taxon>Micromonosporales</taxon>
        <taxon>Micromonosporaceae</taxon>
        <taxon>Micromonospora</taxon>
    </lineage>
</organism>
<evidence type="ECO:0000313" key="4">
    <source>
        <dbReference type="EMBL" id="SCF40586.1"/>
    </source>
</evidence>
<feature type="region of interest" description="Disordered" evidence="1">
    <location>
        <begin position="34"/>
        <end position="72"/>
    </location>
</feature>
<dbReference type="EMBL" id="PXXW01000037">
    <property type="protein sequence ID" value="RAN95047.1"/>
    <property type="molecule type" value="Genomic_DNA"/>
</dbReference>
<dbReference type="Proteomes" id="UP000198864">
    <property type="component" value="Unassembled WGS sequence"/>
</dbReference>
<dbReference type="InterPro" id="IPR021331">
    <property type="entry name" value="Hva1_TUDOR"/>
</dbReference>
<evidence type="ECO:0000313" key="3">
    <source>
        <dbReference type="EMBL" id="RAN95047.1"/>
    </source>
</evidence>
<reference evidence="4 5" key="1">
    <citation type="submission" date="2016-06" db="EMBL/GenBank/DDBJ databases">
        <authorList>
            <person name="Kjaerup R.B."/>
            <person name="Dalgaard T.S."/>
            <person name="Juul-Madsen H.R."/>
        </authorList>
    </citation>
    <scope>NUCLEOTIDE SEQUENCE [LARGE SCALE GENOMIC DNA]</scope>
    <source>
        <strain evidence="4 5">DSM 44871</strain>
    </source>
</reference>
<reference evidence="3 6" key="2">
    <citation type="submission" date="2018-03" db="EMBL/GenBank/DDBJ databases">
        <title>Genomic framework for the identification of Micromonospora saelicesensis and Micromonospora noduli.</title>
        <authorList>
            <person name="Riesco R."/>
            <person name="Trujillo M.E."/>
        </authorList>
    </citation>
    <scope>NUCLEOTIDE SEQUENCE [LARGE SCALE GENOMIC DNA]</scope>
    <source>
        <strain evidence="3 6">GAR05</strain>
    </source>
</reference>
<sequence length="72" mass="8206">MAEQRFHKGDHVSWSAHGSRAYGVVRGTITERTRIRGRAVNADPDDPQYRVRSDGTGRDVAHRPEALRHEQK</sequence>
<feature type="domain" description="Hypervirulence associated protein TUDOR" evidence="2">
    <location>
        <begin position="9"/>
        <end position="67"/>
    </location>
</feature>
<protein>
    <recommendedName>
        <fullName evidence="2">Hypervirulence associated protein TUDOR domain-containing protein</fullName>
    </recommendedName>
</protein>
<keyword evidence="6" id="KW-1185">Reference proteome</keyword>
<accession>A0A1C5A5Z7</accession>
<feature type="compositionally biased region" description="Basic and acidic residues" evidence="1">
    <location>
        <begin position="47"/>
        <end position="72"/>
    </location>
</feature>
<dbReference type="Gene3D" id="2.30.30.1060">
    <property type="match status" value="1"/>
</dbReference>
<dbReference type="Proteomes" id="UP000249334">
    <property type="component" value="Unassembled WGS sequence"/>
</dbReference>
<proteinExistence type="predicted"/>
<evidence type="ECO:0000313" key="5">
    <source>
        <dbReference type="Proteomes" id="UP000198864"/>
    </source>
</evidence>
<evidence type="ECO:0000313" key="6">
    <source>
        <dbReference type="Proteomes" id="UP000249334"/>
    </source>
</evidence>
<dbReference type="EMBL" id="FMCR01000008">
    <property type="protein sequence ID" value="SCF40586.1"/>
    <property type="molecule type" value="Genomic_DNA"/>
</dbReference>
<dbReference type="Pfam" id="PF11160">
    <property type="entry name" value="Hva1_TUDOR"/>
    <property type="match status" value="1"/>
</dbReference>
<dbReference type="AlphaFoldDB" id="A0A1C5A5Z7"/>